<proteinExistence type="predicted"/>
<accession>A0A818FSY1</accession>
<sequence>MVWNSLLFKSLVPDNLSSFSRRKKLCSIVEKNDFEYGALAVFSNNISQVEQCGTETADSVNKDIMDWIKNDDDSFDIIYFQDNNMIIKTKQFFDNENFSIQFKMDENNQSFLQMKINDYIDENDGSLKSINEFISEIESGIYGLDLVKKKRRWEEKTNWLLNQENLLTNDLFFYNFDRHLVEQYIDDL</sequence>
<dbReference type="EMBL" id="CAJOAY010000003">
    <property type="protein sequence ID" value="CAF3478660.1"/>
    <property type="molecule type" value="Genomic_DNA"/>
</dbReference>
<comment type="caution">
    <text evidence="1">The sequence shown here is derived from an EMBL/GenBank/DDBJ whole genome shotgun (WGS) entry which is preliminary data.</text>
</comment>
<name>A0A818FSY1_9BILA</name>
<organism evidence="1 2">
    <name type="scientific">Adineta steineri</name>
    <dbReference type="NCBI Taxonomy" id="433720"/>
    <lineage>
        <taxon>Eukaryota</taxon>
        <taxon>Metazoa</taxon>
        <taxon>Spiralia</taxon>
        <taxon>Gnathifera</taxon>
        <taxon>Rotifera</taxon>
        <taxon>Eurotatoria</taxon>
        <taxon>Bdelloidea</taxon>
        <taxon>Adinetida</taxon>
        <taxon>Adinetidae</taxon>
        <taxon>Adineta</taxon>
    </lineage>
</organism>
<evidence type="ECO:0000313" key="2">
    <source>
        <dbReference type="Proteomes" id="UP000663881"/>
    </source>
</evidence>
<evidence type="ECO:0000313" key="1">
    <source>
        <dbReference type="EMBL" id="CAF3478660.1"/>
    </source>
</evidence>
<dbReference type="AlphaFoldDB" id="A0A818FSY1"/>
<gene>
    <name evidence="1" type="ORF">OKA104_LOCUS186</name>
</gene>
<dbReference type="Proteomes" id="UP000663881">
    <property type="component" value="Unassembled WGS sequence"/>
</dbReference>
<reference evidence="1" key="1">
    <citation type="submission" date="2021-02" db="EMBL/GenBank/DDBJ databases">
        <authorList>
            <person name="Nowell W R."/>
        </authorList>
    </citation>
    <scope>NUCLEOTIDE SEQUENCE</scope>
</reference>
<protein>
    <submittedName>
        <fullName evidence="1">Uncharacterized protein</fullName>
    </submittedName>
</protein>